<feature type="transmembrane region" description="Helical" evidence="1">
    <location>
        <begin position="198"/>
        <end position="217"/>
    </location>
</feature>
<dbReference type="PANTHER" id="PTHR40076">
    <property type="entry name" value="MEMBRANE PROTEIN-RELATED"/>
    <property type="match status" value="1"/>
</dbReference>
<name>A0ABT5U9N0_9GAMM</name>
<dbReference type="Proteomes" id="UP001528823">
    <property type="component" value="Unassembled WGS sequence"/>
</dbReference>
<comment type="caution">
    <text evidence="2">The sequence shown here is derived from an EMBL/GenBank/DDBJ whole genome shotgun (WGS) entry which is preliminary data.</text>
</comment>
<evidence type="ECO:0000313" key="3">
    <source>
        <dbReference type="Proteomes" id="UP001528823"/>
    </source>
</evidence>
<dbReference type="PANTHER" id="PTHR40076:SF1">
    <property type="entry name" value="MEMBRANE PROTEIN"/>
    <property type="match status" value="1"/>
</dbReference>
<evidence type="ECO:0000313" key="2">
    <source>
        <dbReference type="EMBL" id="MDE1463073.1"/>
    </source>
</evidence>
<organism evidence="2 3">
    <name type="scientific">Spartinivicinus poritis</name>
    <dbReference type="NCBI Taxonomy" id="2994640"/>
    <lineage>
        <taxon>Bacteria</taxon>
        <taxon>Pseudomonadati</taxon>
        <taxon>Pseudomonadota</taxon>
        <taxon>Gammaproteobacteria</taxon>
        <taxon>Oceanospirillales</taxon>
        <taxon>Zooshikellaceae</taxon>
        <taxon>Spartinivicinus</taxon>
    </lineage>
</organism>
<dbReference type="InterPro" id="IPR010380">
    <property type="entry name" value="DUF975"/>
</dbReference>
<reference evidence="2 3" key="1">
    <citation type="submission" date="2022-11" db="EMBL/GenBank/DDBJ databases">
        <title>Spartinivicinus poritis sp. nov., isolated from scleractinian coral Porites lutea.</title>
        <authorList>
            <person name="Zhang G."/>
            <person name="Cai L."/>
            <person name="Wei Q."/>
        </authorList>
    </citation>
    <scope>NUCLEOTIDE SEQUENCE [LARGE SCALE GENOMIC DNA]</scope>
    <source>
        <strain evidence="2 3">A2-2</strain>
    </source>
</reference>
<gene>
    <name evidence="2" type="ORF">ORQ98_13980</name>
</gene>
<evidence type="ECO:0008006" key="4">
    <source>
        <dbReference type="Google" id="ProtNLM"/>
    </source>
</evidence>
<keyword evidence="1" id="KW-0812">Transmembrane</keyword>
<feature type="transmembrane region" description="Helical" evidence="1">
    <location>
        <begin position="149"/>
        <end position="177"/>
    </location>
</feature>
<keyword evidence="3" id="KW-1185">Reference proteome</keyword>
<keyword evidence="1" id="KW-1133">Transmembrane helix</keyword>
<sequence>MSDPYASPKSDLDKPVETQMGSLEQGLAGNYQITIGGILKESWDLVSGAKLQFFLFGLIYIAVMFLVTFINKLTGLDGQAAMEAGDLTTGFMLSFGSGFLMMPITMPLYAGVVYMGIRRAAGLSFSVSDGLSCYKQVIPITIVSLLSAIIIYIGIILLIIPGIYFTIAYMLGVPLVIDRKMGAWQALETSRKAITKHWFTIFGTFIVLLLIIMVSIIPLGIGLIWTLPFAAIVIGILYKTVFGIETNH</sequence>
<evidence type="ECO:0000256" key="1">
    <source>
        <dbReference type="SAM" id="Phobius"/>
    </source>
</evidence>
<feature type="transmembrane region" description="Helical" evidence="1">
    <location>
        <begin position="91"/>
        <end position="117"/>
    </location>
</feature>
<dbReference type="RefSeq" id="WP_274689419.1">
    <property type="nucleotide sequence ID" value="NZ_JAPMOU010000016.1"/>
</dbReference>
<keyword evidence="1" id="KW-0472">Membrane</keyword>
<feature type="transmembrane region" description="Helical" evidence="1">
    <location>
        <begin position="223"/>
        <end position="242"/>
    </location>
</feature>
<accession>A0ABT5U9N0</accession>
<feature type="transmembrane region" description="Helical" evidence="1">
    <location>
        <begin position="51"/>
        <end position="70"/>
    </location>
</feature>
<protein>
    <recommendedName>
        <fullName evidence="4">Glycerophosphoryl diester phosphodiesterase membrane domain-containing protein</fullName>
    </recommendedName>
</protein>
<proteinExistence type="predicted"/>
<dbReference type="EMBL" id="JAPMOU010000016">
    <property type="protein sequence ID" value="MDE1463073.1"/>
    <property type="molecule type" value="Genomic_DNA"/>
</dbReference>